<keyword evidence="4 6" id="KW-1133">Transmembrane helix</keyword>
<evidence type="ECO:0000256" key="5">
    <source>
        <dbReference type="ARBA" id="ARBA00023136"/>
    </source>
</evidence>
<dbReference type="PANTHER" id="PTHR43461:SF1">
    <property type="entry name" value="TRANSMEMBRANE PROTEIN 256"/>
    <property type="match status" value="1"/>
</dbReference>
<name>A0ABN6DUH5_9BACT</name>
<gene>
    <name evidence="7" type="primary">ywdK</name>
    <name evidence="7" type="ORF">DESUT3_08390</name>
</gene>
<sequence length="125" mass="12942">MIKLFVAIGAGNAFLAVALGAFGAHILKARLAADMFAIWQTAVQYHLPHAVGLVVVGILIHLLPGNAMLNWAGWLLVVGMLLFSGSLYLLALSGLRWLGAITPLGGVALLGAWAALVGAVLGAKY</sequence>
<proteinExistence type="inferred from homology"/>
<evidence type="ECO:0000256" key="3">
    <source>
        <dbReference type="ARBA" id="ARBA00022692"/>
    </source>
</evidence>
<evidence type="ECO:0000256" key="2">
    <source>
        <dbReference type="ARBA" id="ARBA00009694"/>
    </source>
</evidence>
<dbReference type="Pfam" id="PF04241">
    <property type="entry name" value="DUF423"/>
    <property type="match status" value="1"/>
</dbReference>
<dbReference type="InterPro" id="IPR006696">
    <property type="entry name" value="DUF423"/>
</dbReference>
<dbReference type="RefSeq" id="WP_221251217.1">
    <property type="nucleotide sequence ID" value="NZ_AP024355.1"/>
</dbReference>
<evidence type="ECO:0000313" key="7">
    <source>
        <dbReference type="EMBL" id="BCR03770.1"/>
    </source>
</evidence>
<evidence type="ECO:0000256" key="1">
    <source>
        <dbReference type="ARBA" id="ARBA00004141"/>
    </source>
</evidence>
<dbReference type="PANTHER" id="PTHR43461">
    <property type="entry name" value="TRANSMEMBRANE PROTEIN 256"/>
    <property type="match status" value="1"/>
</dbReference>
<keyword evidence="5 6" id="KW-0472">Membrane</keyword>
<evidence type="ECO:0000313" key="8">
    <source>
        <dbReference type="Proteomes" id="UP001319827"/>
    </source>
</evidence>
<reference evidence="7 8" key="2">
    <citation type="journal article" date="2021" name="Int. J. Syst. Evol. Microbiol.">
        <title>Isolation and Polyphasic Characterization of Desulfuromonas versatilis sp. Nov., an Electrogenic Bacteria Capable of Versatile Metabolism Isolated from a Graphene Oxide-Reducing Enrichment Culture.</title>
        <authorList>
            <person name="Xie L."/>
            <person name="Yoshida N."/>
            <person name="Ishii S."/>
            <person name="Meng L."/>
        </authorList>
    </citation>
    <scope>NUCLEOTIDE SEQUENCE [LARGE SCALE GENOMIC DNA]</scope>
    <source>
        <strain evidence="7 8">NIT-T3</strain>
    </source>
</reference>
<comment type="similarity">
    <text evidence="2">Belongs to the UPF0382 family.</text>
</comment>
<evidence type="ECO:0000256" key="4">
    <source>
        <dbReference type="ARBA" id="ARBA00022989"/>
    </source>
</evidence>
<organism evidence="7 8">
    <name type="scientific">Desulfuromonas versatilis</name>
    <dbReference type="NCBI Taxonomy" id="2802975"/>
    <lineage>
        <taxon>Bacteria</taxon>
        <taxon>Pseudomonadati</taxon>
        <taxon>Thermodesulfobacteriota</taxon>
        <taxon>Desulfuromonadia</taxon>
        <taxon>Desulfuromonadales</taxon>
        <taxon>Desulfuromonadaceae</taxon>
        <taxon>Desulfuromonas</taxon>
    </lineage>
</organism>
<feature type="transmembrane region" description="Helical" evidence="6">
    <location>
        <begin position="71"/>
        <end position="91"/>
    </location>
</feature>
<protein>
    <submittedName>
        <fullName evidence="7">UPF0382 membrane protein YwdK</fullName>
    </submittedName>
</protein>
<accession>A0ABN6DUH5</accession>
<evidence type="ECO:0000256" key="6">
    <source>
        <dbReference type="SAM" id="Phobius"/>
    </source>
</evidence>
<reference evidence="7 8" key="1">
    <citation type="journal article" date="2016" name="C (Basel)">
        <title>Selective Growth of and Electricity Production by Marine Exoelectrogenic Bacteria in Self-Aggregated Hydrogel of Microbially Reduced Graphene Oxide.</title>
        <authorList>
            <person name="Yoshida N."/>
            <person name="Goto Y."/>
            <person name="Miyata Y."/>
        </authorList>
    </citation>
    <scope>NUCLEOTIDE SEQUENCE [LARGE SCALE GENOMIC DNA]</scope>
    <source>
        <strain evidence="7 8">NIT-T3</strain>
    </source>
</reference>
<keyword evidence="3 6" id="KW-0812">Transmembrane</keyword>
<keyword evidence="8" id="KW-1185">Reference proteome</keyword>
<feature type="transmembrane region" description="Helical" evidence="6">
    <location>
        <begin position="47"/>
        <end position="64"/>
    </location>
</feature>
<comment type="subcellular location">
    <subcellularLocation>
        <location evidence="1">Membrane</location>
        <topology evidence="1">Multi-pass membrane protein</topology>
    </subcellularLocation>
</comment>
<dbReference type="EMBL" id="AP024355">
    <property type="protein sequence ID" value="BCR03770.1"/>
    <property type="molecule type" value="Genomic_DNA"/>
</dbReference>
<feature type="transmembrane region" description="Helical" evidence="6">
    <location>
        <begin position="97"/>
        <end position="121"/>
    </location>
</feature>
<dbReference type="Proteomes" id="UP001319827">
    <property type="component" value="Chromosome"/>
</dbReference>